<accession>A0A8R1DUL6</accession>
<dbReference type="Proteomes" id="UP000005237">
    <property type="component" value="Unassembled WGS sequence"/>
</dbReference>
<evidence type="ECO:0000313" key="2">
    <source>
        <dbReference type="EnsemblMetazoa" id="CJA12991.1"/>
    </source>
</evidence>
<keyword evidence="1" id="KW-0812">Transmembrane</keyword>
<dbReference type="AlphaFoldDB" id="A0A8R1DUL6"/>
<dbReference type="EnsemblMetazoa" id="CJA12991.1">
    <property type="protein sequence ID" value="CJA12991.1"/>
    <property type="gene ID" value="WBGene00132195"/>
</dbReference>
<evidence type="ECO:0000313" key="3">
    <source>
        <dbReference type="Proteomes" id="UP000005237"/>
    </source>
</evidence>
<reference evidence="3" key="1">
    <citation type="submission" date="2010-08" db="EMBL/GenBank/DDBJ databases">
        <authorList>
            <consortium name="Caenorhabditis japonica Sequencing Consortium"/>
            <person name="Wilson R.K."/>
        </authorList>
    </citation>
    <scope>NUCLEOTIDE SEQUENCE [LARGE SCALE GENOMIC DNA]</scope>
    <source>
        <strain evidence="3">DF5081</strain>
    </source>
</reference>
<keyword evidence="1" id="KW-1133">Transmembrane helix</keyword>
<dbReference type="Pfam" id="PF10317">
    <property type="entry name" value="7TM_GPCR_Srd"/>
    <property type="match status" value="1"/>
</dbReference>
<protein>
    <submittedName>
        <fullName evidence="2">Uncharacterized protein</fullName>
    </submittedName>
</protein>
<dbReference type="InterPro" id="IPR019421">
    <property type="entry name" value="7TM_GPCR_serpentine_rcpt_Srd"/>
</dbReference>
<keyword evidence="3" id="KW-1185">Reference proteome</keyword>
<sequence length="80" mass="9539">MQSVLPYVIYFPIYGLDYYCTFTNEVVLFDEYFITLVPAFPCLFDPLISLYSITPYRKKFIHWVKRERDADTHTMVVVAN</sequence>
<reference evidence="2" key="2">
    <citation type="submission" date="2022-06" db="UniProtKB">
        <authorList>
            <consortium name="EnsemblMetazoa"/>
        </authorList>
    </citation>
    <scope>IDENTIFICATION</scope>
    <source>
        <strain evidence="2">DF5081</strain>
    </source>
</reference>
<keyword evidence="1" id="KW-0472">Membrane</keyword>
<organism evidence="2 3">
    <name type="scientific">Caenorhabditis japonica</name>
    <dbReference type="NCBI Taxonomy" id="281687"/>
    <lineage>
        <taxon>Eukaryota</taxon>
        <taxon>Metazoa</taxon>
        <taxon>Ecdysozoa</taxon>
        <taxon>Nematoda</taxon>
        <taxon>Chromadorea</taxon>
        <taxon>Rhabditida</taxon>
        <taxon>Rhabditina</taxon>
        <taxon>Rhabditomorpha</taxon>
        <taxon>Rhabditoidea</taxon>
        <taxon>Rhabditidae</taxon>
        <taxon>Peloderinae</taxon>
        <taxon>Caenorhabditis</taxon>
    </lineage>
</organism>
<proteinExistence type="predicted"/>
<evidence type="ECO:0000256" key="1">
    <source>
        <dbReference type="SAM" id="Phobius"/>
    </source>
</evidence>
<feature type="transmembrane region" description="Helical" evidence="1">
    <location>
        <begin position="32"/>
        <end position="53"/>
    </location>
</feature>
<name>A0A8R1DUL6_CAEJA</name>